<accession>A0A2G9H0N6</accession>
<gene>
    <name evidence="3" type="ORF">CDL12_16320</name>
</gene>
<evidence type="ECO:0000313" key="3">
    <source>
        <dbReference type="EMBL" id="PIN11089.1"/>
    </source>
</evidence>
<sequence length="189" mass="20989">MPTVHIQDFYIPALNTKLPNFNSTTATANFIFFDLELKNEMKQVGVRYKNVDLTFYYSTPKPSLLSVANYTIPGFYQGRDKAAHCCDVAETRGMPWLDASAAVSNGSTVVFRLELSAAVKLKRFFGSYSKTKQLLLGANVEVNGYGEKVQKKNIKLKQRVPKKVKDMAATGESELKLLVVDSNASVYSA</sequence>
<comment type="subcellular location">
    <subcellularLocation>
        <location evidence="1">Membrane</location>
    </subcellularLocation>
</comment>
<dbReference type="Proteomes" id="UP000231279">
    <property type="component" value="Unassembled WGS sequence"/>
</dbReference>
<evidence type="ECO:0000256" key="2">
    <source>
        <dbReference type="ARBA" id="ARBA00023136"/>
    </source>
</evidence>
<keyword evidence="4" id="KW-1185">Reference proteome</keyword>
<dbReference type="PANTHER" id="PTHR31415">
    <property type="entry name" value="OS05G0367900 PROTEIN"/>
    <property type="match status" value="1"/>
</dbReference>
<dbReference type="GO" id="GO:0009506">
    <property type="term" value="C:plasmodesma"/>
    <property type="evidence" value="ECO:0007669"/>
    <property type="project" value="TreeGrafter"/>
</dbReference>
<dbReference type="InterPro" id="IPR044839">
    <property type="entry name" value="NDR1-like"/>
</dbReference>
<proteinExistence type="predicted"/>
<dbReference type="AlphaFoldDB" id="A0A2G9H0N6"/>
<dbReference type="EMBL" id="NKXS01003037">
    <property type="protein sequence ID" value="PIN11089.1"/>
    <property type="molecule type" value="Genomic_DNA"/>
</dbReference>
<dbReference type="GO" id="GO:0005886">
    <property type="term" value="C:plasma membrane"/>
    <property type="evidence" value="ECO:0007669"/>
    <property type="project" value="TreeGrafter"/>
</dbReference>
<organism evidence="3 4">
    <name type="scientific">Handroanthus impetiginosus</name>
    <dbReference type="NCBI Taxonomy" id="429701"/>
    <lineage>
        <taxon>Eukaryota</taxon>
        <taxon>Viridiplantae</taxon>
        <taxon>Streptophyta</taxon>
        <taxon>Embryophyta</taxon>
        <taxon>Tracheophyta</taxon>
        <taxon>Spermatophyta</taxon>
        <taxon>Magnoliopsida</taxon>
        <taxon>eudicotyledons</taxon>
        <taxon>Gunneridae</taxon>
        <taxon>Pentapetalae</taxon>
        <taxon>asterids</taxon>
        <taxon>lamiids</taxon>
        <taxon>Lamiales</taxon>
        <taxon>Bignoniaceae</taxon>
        <taxon>Crescentiina</taxon>
        <taxon>Tabebuia alliance</taxon>
        <taxon>Handroanthus</taxon>
    </lineage>
</organism>
<dbReference type="GO" id="GO:0098542">
    <property type="term" value="P:defense response to other organism"/>
    <property type="evidence" value="ECO:0007669"/>
    <property type="project" value="InterPro"/>
</dbReference>
<comment type="caution">
    <text evidence="3">The sequence shown here is derived from an EMBL/GenBank/DDBJ whole genome shotgun (WGS) entry which is preliminary data.</text>
</comment>
<evidence type="ECO:0000256" key="1">
    <source>
        <dbReference type="ARBA" id="ARBA00004370"/>
    </source>
</evidence>
<protein>
    <recommendedName>
        <fullName evidence="5">Late embryogenesis abundant protein LEA-2 subgroup domain-containing protein</fullName>
    </recommendedName>
</protein>
<dbReference type="OrthoDB" id="908874at2759"/>
<name>A0A2G9H0N6_9LAMI</name>
<evidence type="ECO:0000313" key="4">
    <source>
        <dbReference type="Proteomes" id="UP000231279"/>
    </source>
</evidence>
<keyword evidence="2" id="KW-0472">Membrane</keyword>
<reference evidence="4" key="1">
    <citation type="journal article" date="2018" name="Gigascience">
        <title>Genome assembly of the Pink Ipe (Handroanthus impetiginosus, Bignoniaceae), a highly valued, ecologically keystone Neotropical timber forest tree.</title>
        <authorList>
            <person name="Silva-Junior O.B."/>
            <person name="Grattapaglia D."/>
            <person name="Novaes E."/>
            <person name="Collevatti R.G."/>
        </authorList>
    </citation>
    <scope>NUCLEOTIDE SEQUENCE [LARGE SCALE GENOMIC DNA]</scope>
    <source>
        <strain evidence="4">cv. UFG-1</strain>
    </source>
</reference>
<dbReference type="PANTHER" id="PTHR31415:SF52">
    <property type="entry name" value="LATE EMBRYOGENESIS ABUNDANT (LEA) HYDROXYPROLINE-RICH GLYCOPROTEIN FAMILY-RELATED"/>
    <property type="match status" value="1"/>
</dbReference>
<evidence type="ECO:0008006" key="5">
    <source>
        <dbReference type="Google" id="ProtNLM"/>
    </source>
</evidence>